<dbReference type="SUPFAM" id="SSF50249">
    <property type="entry name" value="Nucleic acid-binding proteins"/>
    <property type="match status" value="1"/>
</dbReference>
<keyword evidence="2 3" id="KW-0694">RNA-binding</keyword>
<dbReference type="GO" id="GO:0003723">
    <property type="term" value="F:RNA binding"/>
    <property type="evidence" value="ECO:0007669"/>
    <property type="project" value="UniProtKB-UniRule"/>
</dbReference>
<dbReference type="GO" id="GO:0071034">
    <property type="term" value="P:CUT catabolic process"/>
    <property type="evidence" value="ECO:0007669"/>
    <property type="project" value="TreeGrafter"/>
</dbReference>
<organism evidence="5 6">
    <name type="scientific">Candidatus Acidifodinimicrobium mancum</name>
    <dbReference type="NCBI Taxonomy" id="2898728"/>
    <lineage>
        <taxon>Archaea</taxon>
        <taxon>Candidatus Parvarchaeota</taxon>
        <taxon>Candidatus Acidifodinimicrobiaceae</taxon>
        <taxon>Candidatus Acidifodinimicrobium</taxon>
    </lineage>
</organism>
<dbReference type="GO" id="GO:0071051">
    <property type="term" value="P:poly(A)-dependent snoRNA 3'-end processing"/>
    <property type="evidence" value="ECO:0007669"/>
    <property type="project" value="TreeGrafter"/>
</dbReference>
<dbReference type="GO" id="GO:0000467">
    <property type="term" value="P:exonucleolytic trimming to generate mature 3'-end of 5.8S rRNA from tricistronic rRNA transcript (SSU-rRNA, 5.8S rRNA, LSU-rRNA)"/>
    <property type="evidence" value="ECO:0007669"/>
    <property type="project" value="TreeGrafter"/>
</dbReference>
<evidence type="ECO:0000256" key="2">
    <source>
        <dbReference type="ARBA" id="ARBA00022884"/>
    </source>
</evidence>
<reference evidence="5 6" key="1">
    <citation type="submission" date="2020-09" db="EMBL/GenBank/DDBJ databases">
        <title>Genomic characterization of a novel Parvarchaeota family in acid mine drainage sediments.</title>
        <authorList>
            <person name="Luo Z.-H."/>
        </authorList>
    </citation>
    <scope>NUCLEOTIDE SEQUENCE [LARGE SCALE GENOMIC DNA]</scope>
    <source>
        <strain evidence="5">TL1-5_bins.178</strain>
    </source>
</reference>
<dbReference type="InterPro" id="IPR012340">
    <property type="entry name" value="NA-bd_OB-fold"/>
</dbReference>
<dbReference type="InterPro" id="IPR036612">
    <property type="entry name" value="KH_dom_type_1_sf"/>
</dbReference>
<dbReference type="Gene3D" id="2.40.50.100">
    <property type="match status" value="1"/>
</dbReference>
<dbReference type="Pfam" id="PF00013">
    <property type="entry name" value="KH_1"/>
    <property type="match status" value="1"/>
</dbReference>
<dbReference type="Proteomes" id="UP000763484">
    <property type="component" value="Unassembled WGS sequence"/>
</dbReference>
<dbReference type="InterPro" id="IPR003029">
    <property type="entry name" value="S1_domain"/>
</dbReference>
<dbReference type="GO" id="GO:0000178">
    <property type="term" value="C:exosome (RNase complex)"/>
    <property type="evidence" value="ECO:0007669"/>
    <property type="project" value="UniProtKB-KW"/>
</dbReference>
<evidence type="ECO:0000256" key="1">
    <source>
        <dbReference type="ARBA" id="ARBA00022835"/>
    </source>
</evidence>
<sequence length="228" mass="25236">MLFVKNYDVVTPGEMLADEGVGGSGTYTEDKKIFSKYFGTVILNKDWINVTQLNGAYIPKEGDEIIGKIAAVEGTYWAVDIDTSHYCRLDAREANTGYRIEDLSELMDVGDVVYAKIIRVGKDLSSSLGLRGGRYGKLPASMLVRFNPMKISRIIGKEGTMINLLRERSKCDILLGKNGVAWVNGDKMGMEAVLAAINVIDENSYMGDISGKVREILDRYTSQKNNVE</sequence>
<dbReference type="InterPro" id="IPR004088">
    <property type="entry name" value="KH_dom_type_1"/>
</dbReference>
<dbReference type="Gene3D" id="3.30.1370.10">
    <property type="entry name" value="K Homology domain, type 1"/>
    <property type="match status" value="1"/>
</dbReference>
<comment type="caution">
    <text evidence="5">The sequence shown here is derived from an EMBL/GenBank/DDBJ whole genome shotgun (WGS) entry which is preliminary data.</text>
</comment>
<dbReference type="EMBL" id="JADFAQ010000022">
    <property type="protein sequence ID" value="MBE5728085.1"/>
    <property type="molecule type" value="Genomic_DNA"/>
</dbReference>
<evidence type="ECO:0000313" key="6">
    <source>
        <dbReference type="Proteomes" id="UP000763484"/>
    </source>
</evidence>
<feature type="domain" description="S1 motif" evidence="4">
    <location>
        <begin position="62"/>
        <end position="131"/>
    </location>
</feature>
<keyword evidence="1" id="KW-0271">Exosome</keyword>
<dbReference type="Gene3D" id="2.40.50.140">
    <property type="entry name" value="Nucleic acid-binding proteins"/>
    <property type="match status" value="1"/>
</dbReference>
<name>A0A8T3UZE0_9ARCH</name>
<dbReference type="PROSITE" id="PS50084">
    <property type="entry name" value="KH_TYPE_1"/>
    <property type="match status" value="1"/>
</dbReference>
<dbReference type="PROSITE" id="PS50126">
    <property type="entry name" value="S1"/>
    <property type="match status" value="1"/>
</dbReference>
<dbReference type="PANTHER" id="PTHR21321">
    <property type="entry name" value="PNAS-3 RELATED"/>
    <property type="match status" value="1"/>
</dbReference>
<dbReference type="SUPFAM" id="SSF54791">
    <property type="entry name" value="Eukaryotic type KH-domain (KH-domain type I)"/>
    <property type="match status" value="1"/>
</dbReference>
<dbReference type="SMART" id="SM00316">
    <property type="entry name" value="S1"/>
    <property type="match status" value="1"/>
</dbReference>
<dbReference type="AlphaFoldDB" id="A0A8T3UZE0"/>
<evidence type="ECO:0000259" key="4">
    <source>
        <dbReference type="PROSITE" id="PS50126"/>
    </source>
</evidence>
<proteinExistence type="predicted"/>
<dbReference type="GO" id="GO:0034475">
    <property type="term" value="P:U4 snRNA 3'-end processing"/>
    <property type="evidence" value="ECO:0007669"/>
    <property type="project" value="TreeGrafter"/>
</dbReference>
<evidence type="ECO:0000256" key="3">
    <source>
        <dbReference type="PROSITE-ProRule" id="PRU00117"/>
    </source>
</evidence>
<accession>A0A8T3UZE0</accession>
<dbReference type="PANTHER" id="PTHR21321:SF4">
    <property type="entry name" value="EXOSOME COMPLEX COMPONENT RRP4"/>
    <property type="match status" value="1"/>
</dbReference>
<dbReference type="InterPro" id="IPR026699">
    <property type="entry name" value="Exosome_RNA_bind1/RRP40/RRP4"/>
</dbReference>
<dbReference type="Pfam" id="PF21262">
    <property type="entry name" value="RRP40_S1"/>
    <property type="match status" value="1"/>
</dbReference>
<protein>
    <recommendedName>
        <fullName evidence="4">S1 motif domain-containing protein</fullName>
    </recommendedName>
</protein>
<gene>
    <name evidence="5" type="ORF">IHE50_01565</name>
</gene>
<dbReference type="SUPFAM" id="SSF110324">
    <property type="entry name" value="Ribosomal L27 protein-like"/>
    <property type="match status" value="1"/>
</dbReference>
<evidence type="ECO:0000313" key="5">
    <source>
        <dbReference type="EMBL" id="MBE5728085.1"/>
    </source>
</evidence>